<dbReference type="AlphaFoldDB" id="A0A845RI18"/>
<dbReference type="InterPro" id="IPR051317">
    <property type="entry name" value="Gfo/Idh/MocA_oxidoreduct"/>
</dbReference>
<gene>
    <name evidence="5" type="ORF">D3Z39_11075</name>
    <name evidence="6" type="ORF">FMM72_11225</name>
</gene>
<dbReference type="Pfam" id="PF01408">
    <property type="entry name" value="GFO_IDH_MocA"/>
    <property type="match status" value="1"/>
</dbReference>
<dbReference type="SUPFAM" id="SSF51735">
    <property type="entry name" value="NAD(P)-binding Rossmann-fold domains"/>
    <property type="match status" value="1"/>
</dbReference>
<evidence type="ECO:0000259" key="4">
    <source>
        <dbReference type="Pfam" id="PF02894"/>
    </source>
</evidence>
<dbReference type="Gene3D" id="3.40.50.720">
    <property type="entry name" value="NAD(P)-binding Rossmann-like Domain"/>
    <property type="match status" value="1"/>
</dbReference>
<reference evidence="5 7" key="1">
    <citation type="submission" date="2018-08" db="EMBL/GenBank/DDBJ databases">
        <title>Murine metabolic-syndrome-specific gut microbial biobank.</title>
        <authorList>
            <person name="Liu C."/>
        </authorList>
    </citation>
    <scope>NUCLEOTIDE SEQUENCE [LARGE SCALE GENOMIC DNA]</scope>
    <source>
        <strain evidence="5 7">X69</strain>
    </source>
</reference>
<evidence type="ECO:0000259" key="3">
    <source>
        <dbReference type="Pfam" id="PF01408"/>
    </source>
</evidence>
<dbReference type="GO" id="GO:0000166">
    <property type="term" value="F:nucleotide binding"/>
    <property type="evidence" value="ECO:0007669"/>
    <property type="project" value="InterPro"/>
</dbReference>
<comment type="similarity">
    <text evidence="1">Belongs to the Gfo/Idh/MocA family.</text>
</comment>
<dbReference type="SUPFAM" id="SSF55347">
    <property type="entry name" value="Glyceraldehyde-3-phosphate dehydrogenase-like, C-terminal domain"/>
    <property type="match status" value="1"/>
</dbReference>
<dbReference type="InterPro" id="IPR036291">
    <property type="entry name" value="NAD(P)-bd_dom_sf"/>
</dbReference>
<dbReference type="EMBL" id="QXWZ01000019">
    <property type="protein sequence ID" value="NBI79394.1"/>
    <property type="molecule type" value="Genomic_DNA"/>
</dbReference>
<protein>
    <submittedName>
        <fullName evidence="5">Gfo/Idh/MocA family oxidoreductase</fullName>
    </submittedName>
</protein>
<proteinExistence type="inferred from homology"/>
<feature type="domain" description="Gfo/Idh/MocA-like oxidoreductase C-terminal" evidence="4">
    <location>
        <begin position="193"/>
        <end position="364"/>
    </location>
</feature>
<evidence type="ECO:0000313" key="6">
    <source>
        <dbReference type="EMBL" id="NDO39801.1"/>
    </source>
</evidence>
<dbReference type="RefSeq" id="WP_160210191.1">
    <property type="nucleotide sequence ID" value="NZ_JBCLRI010000006.1"/>
</dbReference>
<dbReference type="EMBL" id="VIQT01000016">
    <property type="protein sequence ID" value="NDO39801.1"/>
    <property type="molecule type" value="Genomic_DNA"/>
</dbReference>
<dbReference type="PANTHER" id="PTHR43708">
    <property type="entry name" value="CONSERVED EXPRESSED OXIDOREDUCTASE (EUROFUNG)"/>
    <property type="match status" value="1"/>
</dbReference>
<dbReference type="InterPro" id="IPR000683">
    <property type="entry name" value="Gfo/Idh/MocA-like_OxRdtase_N"/>
</dbReference>
<evidence type="ECO:0000313" key="5">
    <source>
        <dbReference type="EMBL" id="NBI79394.1"/>
    </source>
</evidence>
<dbReference type="Proteomes" id="UP000462501">
    <property type="component" value="Unassembled WGS sequence"/>
</dbReference>
<dbReference type="PANTHER" id="PTHR43708:SF5">
    <property type="entry name" value="CONSERVED EXPRESSED OXIDOREDUCTASE (EUROFUNG)-RELATED"/>
    <property type="match status" value="1"/>
</dbReference>
<dbReference type="Pfam" id="PF02894">
    <property type="entry name" value="GFO_IDH_MocA_C"/>
    <property type="match status" value="1"/>
</dbReference>
<evidence type="ECO:0000313" key="8">
    <source>
        <dbReference type="Proteomes" id="UP000462501"/>
    </source>
</evidence>
<dbReference type="OrthoDB" id="9815825at2"/>
<evidence type="ECO:0000256" key="2">
    <source>
        <dbReference type="ARBA" id="ARBA00023002"/>
    </source>
</evidence>
<reference evidence="6 8" key="2">
    <citation type="submission" date="2019-06" db="EMBL/GenBank/DDBJ databases">
        <title>Draft genome sequences of 15 bacterial species constituting the stable defined intestinal microbiota of the GM15 gnotobiotic mouse model.</title>
        <authorList>
            <person name="Elie C."/>
            <person name="Mathieu A."/>
            <person name="Saliou A."/>
            <person name="Darnaud M."/>
            <person name="Leulier F."/>
            <person name="Tamellini A."/>
        </authorList>
    </citation>
    <scope>NUCLEOTIDE SEQUENCE [LARGE SCALE GENOMIC DNA]</scope>
    <source>
        <strain evidence="6 8">JM4-15</strain>
    </source>
</reference>
<dbReference type="InterPro" id="IPR004104">
    <property type="entry name" value="Gfo/Idh/MocA-like_OxRdtase_C"/>
</dbReference>
<dbReference type="Proteomes" id="UP000446348">
    <property type="component" value="Unassembled WGS sequence"/>
</dbReference>
<feature type="domain" description="Gfo/Idh/MocA-like oxidoreductase N-terminal" evidence="3">
    <location>
        <begin position="25"/>
        <end position="144"/>
    </location>
</feature>
<sequence length="370" mass="42438">MDKETLLRQIENATLPPCPKRKDWRIGCVGAGFIMKECQLKAYRDMGFNPYGLTSLNRDISEAVAREYNIPHVYDTWQEMLADPDIEILDIATPPDAQVEIVREAVRHKHLRGILCQKPLAMSLEDAREVAALCEEAGIPMAVNSNMRYDQSMRALKYVLNQGLLGEPVLATIEMRAIPDWQAFLRNYDKLEIYSMGIHHVDIFRYLFGDPEEITAVCRTDPRTRFEHTDGITQVSYKYKNGMMATNLDDVWTWPEEPCAQDNYIRWRVDGTDGIARGTIGWHRYPEHCPSTLELACKAYPHEWLKPQWDTVWFPDAFRGTMGSLLCAVENGRTPEISGTDNIKTIACVEACYASIREKRTVTLDEILKR</sequence>
<keyword evidence="2" id="KW-0560">Oxidoreductase</keyword>
<comment type="caution">
    <text evidence="5">The sequence shown here is derived from an EMBL/GenBank/DDBJ whole genome shotgun (WGS) entry which is preliminary data.</text>
</comment>
<dbReference type="Gene3D" id="3.30.360.10">
    <property type="entry name" value="Dihydrodipicolinate Reductase, domain 2"/>
    <property type="match status" value="1"/>
</dbReference>
<name>A0A845RI18_9FIRM</name>
<organism evidence="5 7">
    <name type="scientific">Anaerotruncus colihominis</name>
    <dbReference type="NCBI Taxonomy" id="169435"/>
    <lineage>
        <taxon>Bacteria</taxon>
        <taxon>Bacillati</taxon>
        <taxon>Bacillota</taxon>
        <taxon>Clostridia</taxon>
        <taxon>Eubacteriales</taxon>
        <taxon>Oscillospiraceae</taxon>
        <taxon>Anaerotruncus</taxon>
    </lineage>
</organism>
<accession>A0A845RI18</accession>
<evidence type="ECO:0000256" key="1">
    <source>
        <dbReference type="ARBA" id="ARBA00010928"/>
    </source>
</evidence>
<dbReference type="GO" id="GO:0016491">
    <property type="term" value="F:oxidoreductase activity"/>
    <property type="evidence" value="ECO:0007669"/>
    <property type="project" value="UniProtKB-KW"/>
</dbReference>
<evidence type="ECO:0000313" key="7">
    <source>
        <dbReference type="Proteomes" id="UP000446348"/>
    </source>
</evidence>